<comment type="caution">
    <text evidence="1">The sequence shown here is derived from an EMBL/GenBank/DDBJ whole genome shotgun (WGS) entry which is preliminary data.</text>
</comment>
<dbReference type="SUPFAM" id="SSF109604">
    <property type="entry name" value="HD-domain/PDEase-like"/>
    <property type="match status" value="1"/>
</dbReference>
<name>A0AAX2RS41_BURCE</name>
<dbReference type="Gene3D" id="1.10.3210.10">
    <property type="entry name" value="Hypothetical protein af1432"/>
    <property type="match status" value="1"/>
</dbReference>
<dbReference type="AlphaFoldDB" id="A0AAX2RS41"/>
<proteinExistence type="predicted"/>
<dbReference type="EMBL" id="SNSQ01000016">
    <property type="protein sequence ID" value="TEU47558.1"/>
    <property type="molecule type" value="Genomic_DNA"/>
</dbReference>
<accession>A0AAX2RS41</accession>
<gene>
    <name evidence="1" type="ORF">E3D37_16260</name>
</gene>
<evidence type="ECO:0000313" key="2">
    <source>
        <dbReference type="Proteomes" id="UP000298234"/>
    </source>
</evidence>
<organism evidence="1 2">
    <name type="scientific">Burkholderia cepacia</name>
    <name type="common">Pseudomonas cepacia</name>
    <dbReference type="NCBI Taxonomy" id="292"/>
    <lineage>
        <taxon>Bacteria</taxon>
        <taxon>Pseudomonadati</taxon>
        <taxon>Pseudomonadota</taxon>
        <taxon>Betaproteobacteria</taxon>
        <taxon>Burkholderiales</taxon>
        <taxon>Burkholderiaceae</taxon>
        <taxon>Burkholderia</taxon>
        <taxon>Burkholderia cepacia complex</taxon>
    </lineage>
</organism>
<dbReference type="RefSeq" id="WP_134256290.1">
    <property type="nucleotide sequence ID" value="NZ_SNSG01000013.1"/>
</dbReference>
<protein>
    <recommendedName>
        <fullName evidence="3">DUF3014 domain-containing protein</fullName>
    </recommendedName>
</protein>
<evidence type="ECO:0008006" key="3">
    <source>
        <dbReference type="Google" id="ProtNLM"/>
    </source>
</evidence>
<dbReference type="Proteomes" id="UP000298234">
    <property type="component" value="Unassembled WGS sequence"/>
</dbReference>
<sequence>MSRAAKAGTRLGGHFDYAQPEAYEPDLREVSFALSNLSRFNGHVRFSVAQHSVLLSRAVPHEFAFLALMRDAHKAYMGEIAGPLKAVLPDYRALERRVANAIRRHFGVPEVMPDVVEQANDAMTLTEAIRFGIPARDFPMNLKPLNVKIDALSADVAQRAFVQRYRELVALQATAA</sequence>
<reference evidence="1 2" key="1">
    <citation type="submission" date="2019-03" db="EMBL/GenBank/DDBJ databases">
        <title>Burkholderia cepacia outbreak.</title>
        <authorList>
            <person name="Farzana R."/>
            <person name="Walsh T.R."/>
        </authorList>
    </citation>
    <scope>NUCLEOTIDE SEQUENCE [LARGE SCALE GENOMIC DNA]</scope>
    <source>
        <strain evidence="2">d13</strain>
    </source>
</reference>
<evidence type="ECO:0000313" key="1">
    <source>
        <dbReference type="EMBL" id="TEU47558.1"/>
    </source>
</evidence>